<evidence type="ECO:0000313" key="3">
    <source>
        <dbReference type="Proteomes" id="UP001158986"/>
    </source>
</evidence>
<organism evidence="1 4">
    <name type="scientific">Peronospora belbahrii</name>
    <dbReference type="NCBI Taxonomy" id="622444"/>
    <lineage>
        <taxon>Eukaryota</taxon>
        <taxon>Sar</taxon>
        <taxon>Stramenopiles</taxon>
        <taxon>Oomycota</taxon>
        <taxon>Peronosporomycetes</taxon>
        <taxon>Peronosporales</taxon>
        <taxon>Peronosporaceae</taxon>
        <taxon>Peronospora</taxon>
    </lineage>
</organism>
<keyword evidence="3" id="KW-1185">Reference proteome</keyword>
<dbReference type="AlphaFoldDB" id="A0AAU9KVC4"/>
<evidence type="ECO:0008006" key="5">
    <source>
        <dbReference type="Google" id="ProtNLM"/>
    </source>
</evidence>
<name>A0AAU9KVC4_9STRA</name>
<accession>A0AAU9KVC4</accession>
<reference evidence="1 3" key="1">
    <citation type="submission" date="2021-11" db="EMBL/GenBank/DDBJ databases">
        <authorList>
            <person name="Islam A."/>
            <person name="Islam S."/>
            <person name="Flora M.S."/>
            <person name="Rahman M."/>
            <person name="Ziaur R.M."/>
            <person name="Epstein J.H."/>
            <person name="Hassan M."/>
            <person name="Klassen M."/>
            <person name="Woodard K."/>
            <person name="Webb A."/>
            <person name="Webby R.J."/>
            <person name="El Zowalaty M.E."/>
        </authorList>
    </citation>
    <scope>NUCLEOTIDE SEQUENCE</scope>
    <source>
        <strain evidence="2">Pbs1</strain>
        <strain evidence="1">Pbs3</strain>
    </source>
</reference>
<evidence type="ECO:0000313" key="4">
    <source>
        <dbReference type="Proteomes" id="UP001160483"/>
    </source>
</evidence>
<dbReference type="EMBL" id="CAKLCB010000099">
    <property type="protein sequence ID" value="CAH0515079.1"/>
    <property type="molecule type" value="Genomic_DNA"/>
</dbReference>
<proteinExistence type="predicted"/>
<evidence type="ECO:0000313" key="2">
    <source>
        <dbReference type="EMBL" id="CAH0515079.1"/>
    </source>
</evidence>
<sequence>MVFPIELNRIAHHFHMTNNVWKVVATSVTLTVIPLAYWQYQQHVKRKEHFEAIKLLQKVDLIAMEVSARLKYLETQVKELMEYEAKKEDGETEEEDSAAISTLNAYYHFDSQGNKLKTKWDVYDVDAELERLECEEKGIEMSMAPMEAKKTSHKAPSITRLKALATSQGIEHEFEAVLSFLDDIRGNDEVKQLRKSIANKITSDCFTRIDALQAMLA</sequence>
<dbReference type="Proteomes" id="UP001158986">
    <property type="component" value="Unassembled WGS sequence"/>
</dbReference>
<dbReference type="Proteomes" id="UP001160483">
    <property type="component" value="Unassembled WGS sequence"/>
</dbReference>
<evidence type="ECO:0000313" key="1">
    <source>
        <dbReference type="EMBL" id="CAH0476354.1"/>
    </source>
</evidence>
<protein>
    <recommendedName>
        <fullName evidence="5">Peroxin-14</fullName>
    </recommendedName>
</protein>
<dbReference type="EMBL" id="CAKKTJ010000152">
    <property type="protein sequence ID" value="CAH0476354.1"/>
    <property type="molecule type" value="Genomic_DNA"/>
</dbReference>
<comment type="caution">
    <text evidence="1">The sequence shown here is derived from an EMBL/GenBank/DDBJ whole genome shotgun (WGS) entry which is preliminary data.</text>
</comment>
<gene>
    <name evidence="2" type="ORF">PBS001_LOCUS1805</name>
    <name evidence="1" type="ORF">PBS003_LOCUS3138</name>
</gene>